<evidence type="ECO:0000313" key="19">
    <source>
        <dbReference type="EMBL" id="QBR04015.1"/>
    </source>
</evidence>
<evidence type="ECO:0000256" key="10">
    <source>
        <dbReference type="PROSITE-ProRule" id="PRU00050"/>
    </source>
</evidence>
<organism evidence="19 20">
    <name type="scientific">Paraburkholderia pallida</name>
    <dbReference type="NCBI Taxonomy" id="2547399"/>
    <lineage>
        <taxon>Bacteria</taxon>
        <taxon>Pseudomonadati</taxon>
        <taxon>Pseudomonadota</taxon>
        <taxon>Betaproteobacteria</taxon>
        <taxon>Burkholderiales</taxon>
        <taxon>Burkholderiaceae</taxon>
        <taxon>Paraburkholderia</taxon>
    </lineage>
</organism>
<feature type="domain" description="Histidine kinase" evidence="13">
    <location>
        <begin position="1120"/>
        <end position="1338"/>
    </location>
</feature>
<dbReference type="PROSITE" id="PS50112">
    <property type="entry name" value="PAS"/>
    <property type="match status" value="1"/>
</dbReference>
<dbReference type="Gene3D" id="1.10.287.130">
    <property type="match status" value="1"/>
</dbReference>
<dbReference type="SUPFAM" id="SSF55785">
    <property type="entry name" value="PYP-like sensor domain (PAS domain)"/>
    <property type="match status" value="2"/>
</dbReference>
<dbReference type="CDD" id="cd17580">
    <property type="entry name" value="REC_2_DhkD-like"/>
    <property type="match status" value="1"/>
</dbReference>
<keyword evidence="4" id="KW-0145">Chemotaxis</keyword>
<dbReference type="InterPro" id="IPR001610">
    <property type="entry name" value="PAC"/>
</dbReference>
<dbReference type="KEGG" id="ppai:E1956_43240"/>
<dbReference type="CDD" id="cd00082">
    <property type="entry name" value="HisKA"/>
    <property type="match status" value="1"/>
</dbReference>
<evidence type="ECO:0000259" key="14">
    <source>
        <dbReference type="PROSITE" id="PS50110"/>
    </source>
</evidence>
<dbReference type="Pfam" id="PF13596">
    <property type="entry name" value="PAS_10"/>
    <property type="match status" value="1"/>
</dbReference>
<dbReference type="InterPro" id="IPR000780">
    <property type="entry name" value="CheR_MeTrfase"/>
</dbReference>
<keyword evidence="20" id="KW-1185">Reference proteome</keyword>
<feature type="domain" description="Response regulatory" evidence="14">
    <location>
        <begin position="1362"/>
        <end position="1478"/>
    </location>
</feature>
<dbReference type="PROSITE" id="PS50109">
    <property type="entry name" value="HIS_KIN"/>
    <property type="match status" value="1"/>
</dbReference>
<evidence type="ECO:0000256" key="6">
    <source>
        <dbReference type="ARBA" id="ARBA00022679"/>
    </source>
</evidence>
<dbReference type="Gene3D" id="3.30.565.10">
    <property type="entry name" value="Histidine kinase-like ATPase, C-terminal domain"/>
    <property type="match status" value="1"/>
</dbReference>
<dbReference type="GO" id="GO:0005737">
    <property type="term" value="C:cytoplasm"/>
    <property type="evidence" value="ECO:0007669"/>
    <property type="project" value="InterPro"/>
</dbReference>
<dbReference type="EMBL" id="CP038152">
    <property type="protein sequence ID" value="QBR04015.1"/>
    <property type="molecule type" value="Genomic_DNA"/>
</dbReference>
<evidence type="ECO:0000256" key="2">
    <source>
        <dbReference type="ARBA" id="ARBA00004429"/>
    </source>
</evidence>
<evidence type="ECO:0000259" key="15">
    <source>
        <dbReference type="PROSITE" id="PS50112"/>
    </source>
</evidence>
<dbReference type="SUPFAM" id="SSF52738">
    <property type="entry name" value="Methylesterase CheB, C-terminal domain"/>
    <property type="match status" value="1"/>
</dbReference>
<keyword evidence="5 11" id="KW-0597">Phosphoprotein</keyword>
<dbReference type="GO" id="GO:0005886">
    <property type="term" value="C:plasma membrane"/>
    <property type="evidence" value="ECO:0007669"/>
    <property type="project" value="UniProtKB-SubCell"/>
</dbReference>
<dbReference type="OrthoDB" id="9816309at2"/>
<reference evidence="19 20" key="1">
    <citation type="submission" date="2019-03" db="EMBL/GenBank/DDBJ databases">
        <title>Paraburkholderia sp. 7MH5, isolated from subtropical forest soil.</title>
        <authorList>
            <person name="Gao Z.-H."/>
            <person name="Qiu L.-H."/>
        </authorList>
    </citation>
    <scope>NUCLEOTIDE SEQUENCE [LARGE SCALE GENOMIC DNA]</scope>
    <source>
        <strain evidence="19 20">7MH5</strain>
        <plasmid evidence="19 20">unnamed1</plasmid>
    </source>
</reference>
<proteinExistence type="predicted"/>
<dbReference type="PROSITE" id="PS50113">
    <property type="entry name" value="PAC"/>
    <property type="match status" value="1"/>
</dbReference>
<evidence type="ECO:0000259" key="13">
    <source>
        <dbReference type="PROSITE" id="PS50109"/>
    </source>
</evidence>
<feature type="domain" description="PAS" evidence="15">
    <location>
        <begin position="977"/>
        <end position="1021"/>
    </location>
</feature>
<dbReference type="Pfam" id="PF00512">
    <property type="entry name" value="HisKA"/>
    <property type="match status" value="1"/>
</dbReference>
<dbReference type="SMART" id="SM00086">
    <property type="entry name" value="PAC"/>
    <property type="match status" value="1"/>
</dbReference>
<dbReference type="NCBIfam" id="TIGR00229">
    <property type="entry name" value="sensory_box"/>
    <property type="match status" value="2"/>
</dbReference>
<dbReference type="InterPro" id="IPR000673">
    <property type="entry name" value="Sig_transdc_resp-reg_Me-estase"/>
</dbReference>
<dbReference type="PROSITE" id="PS50122">
    <property type="entry name" value="CHEB"/>
    <property type="match status" value="1"/>
</dbReference>
<dbReference type="CDD" id="cd16434">
    <property type="entry name" value="CheB-CheR_fusion"/>
    <property type="match status" value="1"/>
</dbReference>
<geneLocation type="plasmid" evidence="19 20">
    <name>unnamed1</name>
</geneLocation>
<dbReference type="SUPFAM" id="SSF52172">
    <property type="entry name" value="CheY-like"/>
    <property type="match status" value="1"/>
</dbReference>
<evidence type="ECO:0000259" key="16">
    <source>
        <dbReference type="PROSITE" id="PS50113"/>
    </source>
</evidence>
<gene>
    <name evidence="19" type="ORF">E1956_43240</name>
</gene>
<dbReference type="InterPro" id="IPR022641">
    <property type="entry name" value="CheR_N"/>
</dbReference>
<dbReference type="Pfam" id="PF01739">
    <property type="entry name" value="CheR"/>
    <property type="match status" value="1"/>
</dbReference>
<keyword evidence="6" id="KW-0808">Transferase</keyword>
<dbReference type="InterPro" id="IPR029063">
    <property type="entry name" value="SAM-dependent_MTases_sf"/>
</dbReference>
<dbReference type="FunFam" id="1.10.287.130:FF:000001">
    <property type="entry name" value="Two-component sensor histidine kinase"/>
    <property type="match status" value="1"/>
</dbReference>
<dbReference type="InterPro" id="IPR011006">
    <property type="entry name" value="CheY-like_superfamily"/>
</dbReference>
<dbReference type="PANTHER" id="PTHR24422">
    <property type="entry name" value="CHEMOTAXIS PROTEIN METHYLTRANSFERASE"/>
    <property type="match status" value="1"/>
</dbReference>
<dbReference type="InterPro" id="IPR000014">
    <property type="entry name" value="PAS"/>
</dbReference>
<dbReference type="PRINTS" id="PR00996">
    <property type="entry name" value="CHERMTFRASE"/>
</dbReference>
<dbReference type="InterPro" id="IPR035965">
    <property type="entry name" value="PAS-like_dom_sf"/>
</dbReference>
<dbReference type="Pfam" id="PF00072">
    <property type="entry name" value="Response_reg"/>
    <property type="match status" value="1"/>
</dbReference>
<evidence type="ECO:0000256" key="4">
    <source>
        <dbReference type="ARBA" id="ARBA00022500"/>
    </source>
</evidence>
<dbReference type="GO" id="GO:0000155">
    <property type="term" value="F:phosphorelay sensor kinase activity"/>
    <property type="evidence" value="ECO:0007669"/>
    <property type="project" value="InterPro"/>
</dbReference>
<dbReference type="GO" id="GO:0008757">
    <property type="term" value="F:S-adenosylmethionine-dependent methyltransferase activity"/>
    <property type="evidence" value="ECO:0007669"/>
    <property type="project" value="InterPro"/>
</dbReference>
<dbReference type="PROSITE" id="PS50123">
    <property type="entry name" value="CHER"/>
    <property type="match status" value="1"/>
</dbReference>
<dbReference type="Gene3D" id="3.30.450.20">
    <property type="entry name" value="PAS domain"/>
    <property type="match status" value="3"/>
</dbReference>
<dbReference type="SMART" id="SM00448">
    <property type="entry name" value="REC"/>
    <property type="match status" value="1"/>
</dbReference>
<feature type="modified residue" description="4-aspartylphosphate" evidence="11">
    <location>
        <position position="1411"/>
    </location>
</feature>
<sequence length="1489" mass="163053">MKSGMTVPSKARVRWSASVRRPAAWDALSKLLGQLPADTGMAFVVVQHLDPQHESRLRDLLAEVTPMPVLEARDGLPVEPDHVYVIAPNTTLAIASGKCRVSPRSEARGMHLPVDHFLKSLAEDCQVRAIGVILSGTGTDGTLGVEEIKGAGGITLAQDEQSAAHAGMPLNAIRSGCIDMVLTPADMARALVRIARHPYVASAPAAKSEPETIEEDGNYREILGRLHMAFKVDFSNYRDTTIRRRMTRRMALHSLASLAAYAARLREDGTELAALYHDILINVTSFFRDPGAFDAIKKLVLPAIMKNMEPGMPLRIWVPGCSTGQEAYSLAIVVTEFFEETHRAPQPVQIFATDLSDTMSLQQARQGLYPGSIEAEVSAGRLNRFFSREDSHYRVSPSLRDMIVFARQNVAADPPYSRVDLISCRNLLIYLAPALQKRVIPTFHYALNPGGFLVLGASETVGSFDALFAAVDPPNRVYAKKVTATRSYPHFSAGRTVVDPGRGVAPAPAMSVADWQREADRVALARYAPPGVLVNENLDILQFRGQTGPFLAPAPGEPSHNLLKMAREGLFVGLRAALAECQQQGVPVHRQGVRVRGEAAERETDLHVMPVKLPNAAERCYLISFAEPAHRSAPMPVAPSSAAPASRPDEDLASLRQELASTREYLQSVIEQQDAANEELKAGNEEILSSNEELQSTNEELESAKEELQSLNEELTTVNEQLQVRNAELIRLNDDMTNLLGSVNVPVIVFGNDLCVRRFTSPAAKLLHLRASDVGRPASHLRLPVPTGGLEALLGEVIDSVQMREHEVQDEAGHWYAFRVLPYRTADNRIDGAVLALEDIYTAKLAQTALREARDYAHAIIETVRDPLLVLDSELRVHLASRAFYRTFRQTPSDAQGRRLFELGNGQWDIPELHTLLAQVLAESKPFEDYEVRASFDSIGRRIMLLNARRIVRNGEETGLILLALEDVTERTRVGEVQARLAEIVECSDDGIISTTLDGIITTWNAGAERIFGLRAIEAIGTPLARLMPSAQDNGEAGVPARMRRGERIAHVETTIANREGRRVHLSIAISPLRNANGGVIGISRVARDISESRRMQEELKAFAAGLAETDRRKNEFLAMLAHELRNPLAPIRNALQILQQSGTRTPADRSAIDIMQRQMAQMVRLVDELLDVSRVSRGKIELRRGEVELNSLAHHAAEAARSECNAMRQELVVSVPPGPIYVDGDPVRLLQVIGNLLSNASKFTEGGGRIELRLEREGDRALIRVRDNGIGITQAQLPQIFDMFAQADNSLERTRSGLGIGLTLVKTLVGMHGGEVSVHSDGAGQGSEFVVRLPTLAQAQQAQPAPPERPGREQGTAPALCILVVDDNHDSADSLAAMLRMRGHEVHIAYDGLRAVEEAAALLPDMILLDIGLPGQNGFEAARRIRAQRADGRFLLVALTGWSQDEDRRRSREAGFDAHLVKPVAIDDIEGLLGRLPDEGAAGSEESD</sequence>
<dbReference type="Pfam" id="PF03705">
    <property type="entry name" value="CheR_N"/>
    <property type="match status" value="1"/>
</dbReference>
<dbReference type="InterPro" id="IPR035909">
    <property type="entry name" value="CheB_C"/>
</dbReference>
<evidence type="ECO:0000256" key="1">
    <source>
        <dbReference type="ARBA" id="ARBA00000085"/>
    </source>
</evidence>
<dbReference type="GO" id="GO:0006355">
    <property type="term" value="P:regulation of DNA-templated transcription"/>
    <property type="evidence" value="ECO:0007669"/>
    <property type="project" value="InterPro"/>
</dbReference>
<dbReference type="InterPro" id="IPR036097">
    <property type="entry name" value="HisK_dim/P_sf"/>
</dbReference>
<dbReference type="GO" id="GO:0006935">
    <property type="term" value="P:chemotaxis"/>
    <property type="evidence" value="ECO:0007669"/>
    <property type="project" value="UniProtKB-KW"/>
</dbReference>
<accession>A0A4P7DA75</accession>
<name>A0A4P7DA75_9BURK</name>
<dbReference type="GO" id="GO:0000156">
    <property type="term" value="F:phosphorelay response regulator activity"/>
    <property type="evidence" value="ECO:0007669"/>
    <property type="project" value="InterPro"/>
</dbReference>
<dbReference type="InterPro" id="IPR013767">
    <property type="entry name" value="PAS_fold"/>
</dbReference>
<evidence type="ECO:0000313" key="20">
    <source>
        <dbReference type="Proteomes" id="UP000295727"/>
    </source>
</evidence>
<dbReference type="InterPro" id="IPR000700">
    <property type="entry name" value="PAS-assoc_C"/>
</dbReference>
<keyword evidence="9" id="KW-0472">Membrane</keyword>
<dbReference type="SMART" id="SM00388">
    <property type="entry name" value="HisKA"/>
    <property type="match status" value="1"/>
</dbReference>
<dbReference type="Proteomes" id="UP000295727">
    <property type="component" value="Plasmid unnamed1"/>
</dbReference>
<dbReference type="Gene3D" id="3.40.50.150">
    <property type="entry name" value="Vaccinia Virus protein VP39"/>
    <property type="match status" value="1"/>
</dbReference>
<dbReference type="PANTHER" id="PTHR24422:SF27">
    <property type="entry name" value="PROTEIN-GLUTAMATE O-METHYLTRANSFERASE"/>
    <property type="match status" value="1"/>
</dbReference>
<keyword evidence="8" id="KW-0902">Two-component regulatory system</keyword>
<dbReference type="InterPro" id="IPR036890">
    <property type="entry name" value="HATPase_C_sf"/>
</dbReference>
<dbReference type="CDD" id="cd00130">
    <property type="entry name" value="PAS"/>
    <property type="match status" value="1"/>
</dbReference>
<comment type="caution">
    <text evidence="10">Lacks conserved residue(s) required for the propagation of feature annotation.</text>
</comment>
<keyword evidence="12" id="KW-0175">Coiled coil</keyword>
<dbReference type="SMART" id="SM00138">
    <property type="entry name" value="MeTrc"/>
    <property type="match status" value="1"/>
</dbReference>
<comment type="subcellular location">
    <subcellularLocation>
        <location evidence="2">Cell inner membrane</location>
        <topology evidence="2">Multi-pass membrane protein</topology>
    </subcellularLocation>
</comment>
<dbReference type="Pfam" id="PF02518">
    <property type="entry name" value="HATPase_c"/>
    <property type="match status" value="1"/>
</dbReference>
<dbReference type="InterPro" id="IPR003661">
    <property type="entry name" value="HisK_dim/P_dom"/>
</dbReference>
<keyword evidence="19" id="KW-0614">Plasmid</keyword>
<dbReference type="Pfam" id="PF08448">
    <property type="entry name" value="PAS_4"/>
    <property type="match status" value="1"/>
</dbReference>
<dbReference type="InterPro" id="IPR005467">
    <property type="entry name" value="His_kinase_dom"/>
</dbReference>
<dbReference type="SUPFAM" id="SSF47757">
    <property type="entry name" value="Chemotaxis receptor methyltransferase CheR, N-terminal domain"/>
    <property type="match status" value="1"/>
</dbReference>
<feature type="domain" description="PAC" evidence="16">
    <location>
        <begin position="1050"/>
        <end position="1102"/>
    </location>
</feature>
<keyword evidence="7" id="KW-0418">Kinase</keyword>
<dbReference type="SUPFAM" id="SSF55874">
    <property type="entry name" value="ATPase domain of HSP90 chaperone/DNA topoisomerase II/histidine kinase"/>
    <property type="match status" value="1"/>
</dbReference>
<comment type="catalytic activity">
    <reaction evidence="1">
        <text>ATP + protein L-histidine = ADP + protein N-phospho-L-histidine.</text>
        <dbReference type="EC" id="2.7.13.3"/>
    </reaction>
</comment>
<dbReference type="InterPro" id="IPR001789">
    <property type="entry name" value="Sig_transdc_resp-reg_receiver"/>
</dbReference>
<feature type="coiled-coil region" evidence="12">
    <location>
        <begin position="652"/>
        <end position="739"/>
    </location>
</feature>
<evidence type="ECO:0000256" key="9">
    <source>
        <dbReference type="ARBA" id="ARBA00023136"/>
    </source>
</evidence>
<dbReference type="InterPro" id="IPR003594">
    <property type="entry name" value="HATPase_dom"/>
</dbReference>
<dbReference type="FunFam" id="3.30.565.10:FF:000006">
    <property type="entry name" value="Sensor histidine kinase WalK"/>
    <property type="match status" value="1"/>
</dbReference>
<dbReference type="PROSITE" id="PS50110">
    <property type="entry name" value="RESPONSE_REGULATORY"/>
    <property type="match status" value="1"/>
</dbReference>
<dbReference type="InterPro" id="IPR022642">
    <property type="entry name" value="CheR_C"/>
</dbReference>
<dbReference type="InterPro" id="IPR050903">
    <property type="entry name" value="Bact_Chemotaxis_MeTrfase"/>
</dbReference>
<dbReference type="InterPro" id="IPR013656">
    <property type="entry name" value="PAS_4"/>
</dbReference>
<dbReference type="Gene3D" id="3.40.50.2300">
    <property type="match status" value="1"/>
</dbReference>
<dbReference type="EC" id="2.7.13.3" evidence="3"/>
<evidence type="ECO:0000256" key="8">
    <source>
        <dbReference type="ARBA" id="ARBA00023012"/>
    </source>
</evidence>
<dbReference type="SUPFAM" id="SSF47384">
    <property type="entry name" value="Homodimeric domain of signal transducing histidine kinase"/>
    <property type="match status" value="1"/>
</dbReference>
<evidence type="ECO:0000256" key="7">
    <source>
        <dbReference type="ARBA" id="ARBA00022777"/>
    </source>
</evidence>
<dbReference type="GO" id="GO:0008984">
    <property type="term" value="F:protein-glutamate methylesterase activity"/>
    <property type="evidence" value="ECO:0007669"/>
    <property type="project" value="InterPro"/>
</dbReference>
<dbReference type="SMART" id="SM00091">
    <property type="entry name" value="PAS"/>
    <property type="match status" value="2"/>
</dbReference>
<evidence type="ECO:0000256" key="3">
    <source>
        <dbReference type="ARBA" id="ARBA00012438"/>
    </source>
</evidence>
<protein>
    <recommendedName>
        <fullName evidence="3">histidine kinase</fullName>
        <ecNumber evidence="3">2.7.13.3</ecNumber>
    </recommendedName>
</protein>
<dbReference type="Pfam" id="PF01339">
    <property type="entry name" value="CheB_methylest"/>
    <property type="match status" value="1"/>
</dbReference>
<dbReference type="Pfam" id="PF00989">
    <property type="entry name" value="PAS"/>
    <property type="match status" value="1"/>
</dbReference>
<evidence type="ECO:0000256" key="12">
    <source>
        <dbReference type="SAM" id="Coils"/>
    </source>
</evidence>
<feature type="domain" description="CheR-type methyltransferase" evidence="18">
    <location>
        <begin position="207"/>
        <end position="461"/>
    </location>
</feature>
<evidence type="ECO:0000259" key="18">
    <source>
        <dbReference type="PROSITE" id="PS50123"/>
    </source>
</evidence>
<evidence type="ECO:0000256" key="11">
    <source>
        <dbReference type="PROSITE-ProRule" id="PRU00169"/>
    </source>
</evidence>
<evidence type="ECO:0000259" key="17">
    <source>
        <dbReference type="PROSITE" id="PS50122"/>
    </source>
</evidence>
<dbReference type="Gene3D" id="3.40.50.180">
    <property type="entry name" value="Methylesterase CheB, C-terminal domain"/>
    <property type="match status" value="1"/>
</dbReference>
<dbReference type="SUPFAM" id="SSF53335">
    <property type="entry name" value="S-adenosyl-L-methionine-dependent methyltransferases"/>
    <property type="match status" value="1"/>
</dbReference>
<feature type="domain" description="CheB-type methylesterase" evidence="17">
    <location>
        <begin position="26"/>
        <end position="192"/>
    </location>
</feature>
<evidence type="ECO:0000256" key="5">
    <source>
        <dbReference type="ARBA" id="ARBA00022553"/>
    </source>
</evidence>
<dbReference type="SMART" id="SM00387">
    <property type="entry name" value="HATPase_c"/>
    <property type="match status" value="1"/>
</dbReference>